<dbReference type="Proteomes" id="UP000467700">
    <property type="component" value="Unassembled WGS sequence"/>
</dbReference>
<dbReference type="AlphaFoldDB" id="A0A8S0VXZ4"/>
<proteinExistence type="predicted"/>
<feature type="region of interest" description="Disordered" evidence="10">
    <location>
        <begin position="377"/>
        <end position="408"/>
    </location>
</feature>
<dbReference type="FunFam" id="3.30.160.60:FF:000125">
    <property type="entry name" value="Putative zinc finger protein 143"/>
    <property type="match status" value="1"/>
</dbReference>
<feature type="domain" description="C2H2-type" evidence="11">
    <location>
        <begin position="319"/>
        <end position="349"/>
    </location>
</feature>
<evidence type="ECO:0000256" key="1">
    <source>
        <dbReference type="ARBA" id="ARBA00004123"/>
    </source>
</evidence>
<protein>
    <recommendedName>
        <fullName evidence="11">C2H2-type domain-containing protein</fullName>
    </recommendedName>
</protein>
<keyword evidence="8" id="KW-0539">Nucleus</keyword>
<feature type="compositionally biased region" description="Polar residues" evidence="10">
    <location>
        <begin position="30"/>
        <end position="55"/>
    </location>
</feature>
<evidence type="ECO:0000259" key="11">
    <source>
        <dbReference type="PROSITE" id="PS50157"/>
    </source>
</evidence>
<evidence type="ECO:0000256" key="6">
    <source>
        <dbReference type="ARBA" id="ARBA00023015"/>
    </source>
</evidence>
<dbReference type="Gene3D" id="3.30.160.60">
    <property type="entry name" value="Classic Zinc Finger"/>
    <property type="match status" value="6"/>
</dbReference>
<evidence type="ECO:0000313" key="12">
    <source>
        <dbReference type="EMBL" id="CAA7261641.1"/>
    </source>
</evidence>
<accession>A0A8S0VXZ4</accession>
<keyword evidence="2" id="KW-0479">Metal-binding</keyword>
<dbReference type="GO" id="GO:0005634">
    <property type="term" value="C:nucleus"/>
    <property type="evidence" value="ECO:0007669"/>
    <property type="project" value="UniProtKB-SubCell"/>
</dbReference>
<sequence length="498" mass="57045">MQKPYTLRSTVLGKRKTRQNDNLVLHLTSPELSSTHLPDQSDSEPSGPRSSTSTRAPLLINGSLVAHTKKKYQCTFNGCEKAYTKPSRLEEHERSHTGQRPFVCETCSKSYLRETHLHAHARSHLPESMRPLVCEREGCEKRFWTSQHLHVHYSWHDGAKPYKCNEADCSEAFAKHHQLRAHICSTHAPPGTKPYRCEHEGCTKSFNTNQHLRSHQKMHDNNRYTCVHPSCLAGPDGTPTFFPTWSSLQSHIRKSHPPACPHSSCNDRTFANQANLRAHLRLHEQKELELELQGIADSDNENDKPPKKRRRGGEHGRDWKCEAPGCDKDFKSKRALQTHTNVSHLGKRNFVCHHADCKQAFGYKHLLQRHLANVHSFEHSGPDSSEESSEEESHKKEETHGHRPDFNIDMITGNTYAEQASENLKHARVLQCPFPDLKDFPVESPANASQEVRDTRKTKCDYVFSRGYDLRRHLNALHEVAVSKEVIDAWVRRHKCTP</sequence>
<keyword evidence="5" id="KW-0862">Zinc</keyword>
<dbReference type="GO" id="GO:0000981">
    <property type="term" value="F:DNA-binding transcription factor activity, RNA polymerase II-specific"/>
    <property type="evidence" value="ECO:0007669"/>
    <property type="project" value="UniProtKB-ARBA"/>
</dbReference>
<evidence type="ECO:0000256" key="9">
    <source>
        <dbReference type="PROSITE-ProRule" id="PRU00042"/>
    </source>
</evidence>
<keyword evidence="7" id="KW-0804">Transcription</keyword>
<evidence type="ECO:0000256" key="4">
    <source>
        <dbReference type="ARBA" id="ARBA00022771"/>
    </source>
</evidence>
<name>A0A8S0VXZ4_CYCAE</name>
<dbReference type="InterPro" id="IPR036236">
    <property type="entry name" value="Znf_C2H2_sf"/>
</dbReference>
<organism evidence="12 13">
    <name type="scientific">Cyclocybe aegerita</name>
    <name type="common">Black poplar mushroom</name>
    <name type="synonym">Agrocybe aegerita</name>
    <dbReference type="NCBI Taxonomy" id="1973307"/>
    <lineage>
        <taxon>Eukaryota</taxon>
        <taxon>Fungi</taxon>
        <taxon>Dikarya</taxon>
        <taxon>Basidiomycota</taxon>
        <taxon>Agaricomycotina</taxon>
        <taxon>Agaricomycetes</taxon>
        <taxon>Agaricomycetidae</taxon>
        <taxon>Agaricales</taxon>
        <taxon>Agaricineae</taxon>
        <taxon>Bolbitiaceae</taxon>
        <taxon>Cyclocybe</taxon>
    </lineage>
</organism>
<feature type="domain" description="C2H2-type" evidence="11">
    <location>
        <begin position="162"/>
        <end position="192"/>
    </location>
</feature>
<feature type="region of interest" description="Disordered" evidence="10">
    <location>
        <begin position="293"/>
        <end position="318"/>
    </location>
</feature>
<dbReference type="InterPro" id="IPR051061">
    <property type="entry name" value="Zinc_finger_trans_reg"/>
</dbReference>
<evidence type="ECO:0000256" key="3">
    <source>
        <dbReference type="ARBA" id="ARBA00022737"/>
    </source>
</evidence>
<dbReference type="SUPFAM" id="SSF57667">
    <property type="entry name" value="beta-beta-alpha zinc fingers"/>
    <property type="match status" value="4"/>
</dbReference>
<evidence type="ECO:0000256" key="7">
    <source>
        <dbReference type="ARBA" id="ARBA00023163"/>
    </source>
</evidence>
<dbReference type="PROSITE" id="PS50157">
    <property type="entry name" value="ZINC_FINGER_C2H2_2"/>
    <property type="match status" value="7"/>
</dbReference>
<dbReference type="SMART" id="SM00355">
    <property type="entry name" value="ZnF_C2H2"/>
    <property type="match status" value="10"/>
</dbReference>
<dbReference type="GO" id="GO:0000978">
    <property type="term" value="F:RNA polymerase II cis-regulatory region sequence-specific DNA binding"/>
    <property type="evidence" value="ECO:0007669"/>
    <property type="project" value="UniProtKB-ARBA"/>
</dbReference>
<feature type="region of interest" description="Disordered" evidence="10">
    <location>
        <begin position="1"/>
        <end position="56"/>
    </location>
</feature>
<keyword evidence="6" id="KW-0805">Transcription regulation</keyword>
<dbReference type="Pfam" id="PF00096">
    <property type="entry name" value="zf-C2H2"/>
    <property type="match status" value="2"/>
</dbReference>
<comment type="caution">
    <text evidence="12">The sequence shown here is derived from an EMBL/GenBank/DDBJ whole genome shotgun (WGS) entry which is preliminary data.</text>
</comment>
<gene>
    <name evidence="12" type="ORF">AAE3_LOCUS3991</name>
</gene>
<keyword evidence="3" id="KW-0677">Repeat</keyword>
<dbReference type="GO" id="GO:0008270">
    <property type="term" value="F:zinc ion binding"/>
    <property type="evidence" value="ECO:0007669"/>
    <property type="project" value="UniProtKB-KW"/>
</dbReference>
<feature type="domain" description="C2H2-type" evidence="11">
    <location>
        <begin position="102"/>
        <end position="129"/>
    </location>
</feature>
<evidence type="ECO:0000313" key="13">
    <source>
        <dbReference type="Proteomes" id="UP000467700"/>
    </source>
</evidence>
<dbReference type="OrthoDB" id="427030at2759"/>
<evidence type="ECO:0000256" key="2">
    <source>
        <dbReference type="ARBA" id="ARBA00022723"/>
    </source>
</evidence>
<evidence type="ECO:0000256" key="5">
    <source>
        <dbReference type="ARBA" id="ARBA00022833"/>
    </source>
</evidence>
<keyword evidence="13" id="KW-1185">Reference proteome</keyword>
<feature type="domain" description="C2H2-type" evidence="11">
    <location>
        <begin position="72"/>
        <end position="101"/>
    </location>
</feature>
<dbReference type="PANTHER" id="PTHR46179">
    <property type="entry name" value="ZINC FINGER PROTEIN"/>
    <property type="match status" value="1"/>
</dbReference>
<comment type="subcellular location">
    <subcellularLocation>
        <location evidence="1">Nucleus</location>
    </subcellularLocation>
</comment>
<evidence type="ECO:0000256" key="10">
    <source>
        <dbReference type="SAM" id="MobiDB-lite"/>
    </source>
</evidence>
<dbReference type="PANTHER" id="PTHR46179:SF13">
    <property type="entry name" value="C2H2-TYPE DOMAIN-CONTAINING PROTEIN"/>
    <property type="match status" value="1"/>
</dbReference>
<keyword evidence="4 9" id="KW-0863">Zinc-finger</keyword>
<dbReference type="PROSITE" id="PS00028">
    <property type="entry name" value="ZINC_FINGER_C2H2_1"/>
    <property type="match status" value="7"/>
</dbReference>
<dbReference type="FunFam" id="3.30.160.60:FF:001102">
    <property type="entry name" value="Transcription factor IIIA"/>
    <property type="match status" value="1"/>
</dbReference>
<evidence type="ECO:0000256" key="8">
    <source>
        <dbReference type="ARBA" id="ARBA00023242"/>
    </source>
</evidence>
<dbReference type="InterPro" id="IPR013087">
    <property type="entry name" value="Znf_C2H2_type"/>
</dbReference>
<feature type="domain" description="C2H2-type" evidence="11">
    <location>
        <begin position="132"/>
        <end position="161"/>
    </location>
</feature>
<dbReference type="FunFam" id="3.30.160.60:FF:000446">
    <property type="entry name" value="Zinc finger protein"/>
    <property type="match status" value="1"/>
</dbReference>
<feature type="domain" description="C2H2-type" evidence="11">
    <location>
        <begin position="195"/>
        <end position="224"/>
    </location>
</feature>
<reference evidence="12 13" key="1">
    <citation type="submission" date="2020-01" db="EMBL/GenBank/DDBJ databases">
        <authorList>
            <person name="Gupta K D."/>
        </authorList>
    </citation>
    <scope>NUCLEOTIDE SEQUENCE [LARGE SCALE GENOMIC DNA]</scope>
</reference>
<feature type="compositionally biased region" description="Basic and acidic residues" evidence="10">
    <location>
        <begin position="391"/>
        <end position="406"/>
    </location>
</feature>
<feature type="domain" description="C2H2-type" evidence="11">
    <location>
        <begin position="350"/>
        <end position="380"/>
    </location>
</feature>
<dbReference type="EMBL" id="CACVBS010000034">
    <property type="protein sequence ID" value="CAA7261641.1"/>
    <property type="molecule type" value="Genomic_DNA"/>
</dbReference>